<accession>A0A8T8E7J6</accession>
<protein>
    <submittedName>
        <fullName evidence="2">Uncharacterized protein</fullName>
    </submittedName>
</protein>
<organism evidence="2 3">
    <name type="scientific">Haloterrigena salifodinae</name>
    <dbReference type="NCBI Taxonomy" id="2675099"/>
    <lineage>
        <taxon>Archaea</taxon>
        <taxon>Methanobacteriati</taxon>
        <taxon>Methanobacteriota</taxon>
        <taxon>Stenosarchaea group</taxon>
        <taxon>Halobacteria</taxon>
        <taxon>Halobacteriales</taxon>
        <taxon>Natrialbaceae</taxon>
        <taxon>Haloterrigena</taxon>
    </lineage>
</organism>
<name>A0A8T8E7J6_9EURY</name>
<dbReference type="AlphaFoldDB" id="A0A8T8E7J6"/>
<evidence type="ECO:0000313" key="2">
    <source>
        <dbReference type="EMBL" id="QRV17450.1"/>
    </source>
</evidence>
<sequence length="87" mass="9091">MVRENSGGKEDSIKRNEELYSAAQAGSKDAIFDLVGTISLLIFALFFIFIGTRALVIGGSTILGVGFIVSAVIVAAAACNLIPPFRG</sequence>
<geneLocation type="plasmid" evidence="2 3">
    <name>pHTS138</name>
</geneLocation>
<dbReference type="KEGG" id="hsal:JMJ58_21070"/>
<feature type="transmembrane region" description="Helical" evidence="1">
    <location>
        <begin position="30"/>
        <end position="50"/>
    </location>
</feature>
<keyword evidence="2" id="KW-0614">Plasmid</keyword>
<keyword evidence="1" id="KW-0812">Transmembrane</keyword>
<dbReference type="GeneID" id="62877672"/>
<keyword evidence="3" id="KW-1185">Reference proteome</keyword>
<reference evidence="2 3" key="1">
    <citation type="submission" date="2021-01" db="EMBL/GenBank/DDBJ databases">
        <title>Genome Sequence and Methylation Pattern of Haloterrigena salifodinae BOL5-1, An Extremely Halophilic Archaeon from a Bolivian Salt Mine.</title>
        <authorList>
            <person name="DasSarma P."/>
            <person name="Anton B.P."/>
            <person name="DasSarma S.L."/>
            <person name="von Ehrenheim H.A.L."/>
            <person name="Martinez F.L."/>
            <person name="Guzman D."/>
            <person name="Roberts R.J."/>
            <person name="DasSarma S."/>
        </authorList>
    </citation>
    <scope>NUCLEOTIDE SEQUENCE [LARGE SCALE GENOMIC DNA]</scope>
    <source>
        <strain evidence="2 3">BOL5-1</strain>
        <plasmid evidence="2 3">pHTS138</plasmid>
    </source>
</reference>
<feature type="transmembrane region" description="Helical" evidence="1">
    <location>
        <begin position="62"/>
        <end position="82"/>
    </location>
</feature>
<evidence type="ECO:0000313" key="3">
    <source>
        <dbReference type="Proteomes" id="UP000637819"/>
    </source>
</evidence>
<gene>
    <name evidence="2" type="ORF">JMJ58_21070</name>
</gene>
<keyword evidence="1" id="KW-0472">Membrane</keyword>
<dbReference type="RefSeq" id="WP_204749485.1">
    <property type="nucleotide sequence ID" value="NZ_CP069189.1"/>
</dbReference>
<dbReference type="EMBL" id="CP069189">
    <property type="protein sequence ID" value="QRV17450.1"/>
    <property type="molecule type" value="Genomic_DNA"/>
</dbReference>
<dbReference type="Proteomes" id="UP000637819">
    <property type="component" value="Plasmid pHTS138"/>
</dbReference>
<proteinExistence type="predicted"/>
<keyword evidence="1" id="KW-1133">Transmembrane helix</keyword>
<evidence type="ECO:0000256" key="1">
    <source>
        <dbReference type="SAM" id="Phobius"/>
    </source>
</evidence>